<dbReference type="AlphaFoldDB" id="A0A0F9KX30"/>
<keyword evidence="1" id="KW-0812">Transmembrane</keyword>
<reference evidence="2" key="1">
    <citation type="journal article" date="2015" name="Nature">
        <title>Complex archaea that bridge the gap between prokaryotes and eukaryotes.</title>
        <authorList>
            <person name="Spang A."/>
            <person name="Saw J.H."/>
            <person name="Jorgensen S.L."/>
            <person name="Zaremba-Niedzwiedzka K."/>
            <person name="Martijn J."/>
            <person name="Lind A.E."/>
            <person name="van Eijk R."/>
            <person name="Schleper C."/>
            <person name="Guy L."/>
            <person name="Ettema T.J."/>
        </authorList>
    </citation>
    <scope>NUCLEOTIDE SEQUENCE</scope>
</reference>
<name>A0A0F9KX30_9ZZZZ</name>
<sequence>MKKIMLFVMFIGFVAFPMFAQEVEPPGNWGEVIDGFGSWFGSLALIAALTIFVAGVLNGVLKVTKKFPKQLIAWLVAVGLACLGNLINLGFLAEATWLMTVLYGFGAGLVANGLFDVAIVHAIILAVESALNKDK</sequence>
<feature type="transmembrane region" description="Helical" evidence="1">
    <location>
        <begin position="36"/>
        <end position="60"/>
    </location>
</feature>
<feature type="transmembrane region" description="Helical" evidence="1">
    <location>
        <begin position="72"/>
        <end position="93"/>
    </location>
</feature>
<evidence type="ECO:0000313" key="2">
    <source>
        <dbReference type="EMBL" id="KKM19910.1"/>
    </source>
</evidence>
<dbReference type="EMBL" id="LAZR01013880">
    <property type="protein sequence ID" value="KKM19910.1"/>
    <property type="molecule type" value="Genomic_DNA"/>
</dbReference>
<gene>
    <name evidence="2" type="ORF">LCGC14_1650850</name>
</gene>
<organism evidence="2">
    <name type="scientific">marine sediment metagenome</name>
    <dbReference type="NCBI Taxonomy" id="412755"/>
    <lineage>
        <taxon>unclassified sequences</taxon>
        <taxon>metagenomes</taxon>
        <taxon>ecological metagenomes</taxon>
    </lineage>
</organism>
<keyword evidence="1" id="KW-0472">Membrane</keyword>
<protein>
    <submittedName>
        <fullName evidence="2">Uncharacterized protein</fullName>
    </submittedName>
</protein>
<feature type="transmembrane region" description="Helical" evidence="1">
    <location>
        <begin position="105"/>
        <end position="127"/>
    </location>
</feature>
<comment type="caution">
    <text evidence="2">The sequence shown here is derived from an EMBL/GenBank/DDBJ whole genome shotgun (WGS) entry which is preliminary data.</text>
</comment>
<proteinExistence type="predicted"/>
<evidence type="ECO:0000256" key="1">
    <source>
        <dbReference type="SAM" id="Phobius"/>
    </source>
</evidence>
<accession>A0A0F9KX30</accession>
<keyword evidence="1" id="KW-1133">Transmembrane helix</keyword>